<name>A0A022QPY1_ERYGU</name>
<sequence length="245" mass="28348">MYIPLFSPVFFLFCCLLMIFFFLFFLLNFQNEWVICRIFKKSSDGKIVPISGFARNRNCGVDSEAASDLPQLMDFSSDENHTRTTCARAAEGSHVTCFSNPMEDPRDITPFDDFSSSSSSRNFRFSPFPFVLPQNSVSSIAKAFLIRSETVMGNSRRICVPLCRRTTKWDICLMKIKNSRLFRLHKLTSIACGITEFILIIKSVECFLLVNADCMFLYRFSFMYSFTYVRYFDEELSKFAIKDSC</sequence>
<keyword evidence="1" id="KW-0812">Transmembrane</keyword>
<keyword evidence="1" id="KW-1133">Transmembrane helix</keyword>
<evidence type="ECO:0008006" key="4">
    <source>
        <dbReference type="Google" id="ProtNLM"/>
    </source>
</evidence>
<dbReference type="Proteomes" id="UP000030748">
    <property type="component" value="Unassembled WGS sequence"/>
</dbReference>
<protein>
    <recommendedName>
        <fullName evidence="4">NAC domain-containing protein</fullName>
    </recommendedName>
</protein>
<keyword evidence="1" id="KW-0472">Membrane</keyword>
<dbReference type="EMBL" id="KI631110">
    <property type="protein sequence ID" value="EYU29986.1"/>
    <property type="molecule type" value="Genomic_DNA"/>
</dbReference>
<accession>A0A022QPY1</accession>
<reference evidence="2 3" key="1">
    <citation type="journal article" date="2013" name="Proc. Natl. Acad. Sci. U.S.A.">
        <title>Fine-scale variation in meiotic recombination in Mimulus inferred from population shotgun sequencing.</title>
        <authorList>
            <person name="Hellsten U."/>
            <person name="Wright K.M."/>
            <person name="Jenkins J."/>
            <person name="Shu S."/>
            <person name="Yuan Y."/>
            <person name="Wessler S.R."/>
            <person name="Schmutz J."/>
            <person name="Willis J.H."/>
            <person name="Rokhsar D.S."/>
        </authorList>
    </citation>
    <scope>NUCLEOTIDE SEQUENCE [LARGE SCALE GENOMIC DNA]</scope>
    <source>
        <strain evidence="3">cv. DUN x IM62</strain>
    </source>
</reference>
<feature type="transmembrane region" description="Helical" evidence="1">
    <location>
        <begin position="6"/>
        <end position="27"/>
    </location>
</feature>
<evidence type="ECO:0000313" key="3">
    <source>
        <dbReference type="Proteomes" id="UP000030748"/>
    </source>
</evidence>
<keyword evidence="3" id="KW-1185">Reference proteome</keyword>
<evidence type="ECO:0000256" key="1">
    <source>
        <dbReference type="SAM" id="Phobius"/>
    </source>
</evidence>
<gene>
    <name evidence="2" type="ORF">MIMGU_mgv1a012627mg</name>
</gene>
<dbReference type="eggNOG" id="ENOG502QR2M">
    <property type="taxonomic scope" value="Eukaryota"/>
</dbReference>
<evidence type="ECO:0000313" key="2">
    <source>
        <dbReference type="EMBL" id="EYU29986.1"/>
    </source>
</evidence>
<feature type="transmembrane region" description="Helical" evidence="1">
    <location>
        <begin position="187"/>
        <end position="210"/>
    </location>
</feature>
<proteinExistence type="predicted"/>
<dbReference type="AlphaFoldDB" id="A0A022QPY1"/>
<feature type="transmembrane region" description="Helical" evidence="1">
    <location>
        <begin position="216"/>
        <end position="232"/>
    </location>
</feature>
<organism evidence="2 3">
    <name type="scientific">Erythranthe guttata</name>
    <name type="common">Yellow monkey flower</name>
    <name type="synonym">Mimulus guttatus</name>
    <dbReference type="NCBI Taxonomy" id="4155"/>
    <lineage>
        <taxon>Eukaryota</taxon>
        <taxon>Viridiplantae</taxon>
        <taxon>Streptophyta</taxon>
        <taxon>Embryophyta</taxon>
        <taxon>Tracheophyta</taxon>
        <taxon>Spermatophyta</taxon>
        <taxon>Magnoliopsida</taxon>
        <taxon>eudicotyledons</taxon>
        <taxon>Gunneridae</taxon>
        <taxon>Pentapetalae</taxon>
        <taxon>asterids</taxon>
        <taxon>lamiids</taxon>
        <taxon>Lamiales</taxon>
        <taxon>Phrymaceae</taxon>
        <taxon>Erythranthe</taxon>
    </lineage>
</organism>